<dbReference type="KEGG" id="puo:RZN69_21930"/>
<evidence type="ECO:0000313" key="3">
    <source>
        <dbReference type="EMBL" id="WOO41288.1"/>
    </source>
</evidence>
<name>A0AAQ3QRG0_9BACT</name>
<accession>A0AAQ3QRG0</accession>
<feature type="domain" description="Glycosyltransferase family 28 N-terminal" evidence="1">
    <location>
        <begin position="3"/>
        <end position="86"/>
    </location>
</feature>
<dbReference type="Pfam" id="PF06722">
    <property type="entry name" value="EryCIII-like_C"/>
    <property type="match status" value="1"/>
</dbReference>
<dbReference type="PANTHER" id="PTHR48050:SF13">
    <property type="entry name" value="STEROL 3-BETA-GLUCOSYLTRANSFERASE UGT80A2"/>
    <property type="match status" value="1"/>
</dbReference>
<feature type="domain" description="Erythromycin biosynthesis protein CIII-like C-terminal" evidence="2">
    <location>
        <begin position="300"/>
        <end position="393"/>
    </location>
</feature>
<dbReference type="EMBL" id="CP136920">
    <property type="protein sequence ID" value="WOO41288.1"/>
    <property type="molecule type" value="Genomic_DNA"/>
</dbReference>
<dbReference type="InterPro" id="IPR010610">
    <property type="entry name" value="EryCIII-like_C"/>
</dbReference>
<dbReference type="RefSeq" id="WP_317833729.1">
    <property type="nucleotide sequence ID" value="NZ_CP136920.1"/>
</dbReference>
<reference evidence="3 4" key="1">
    <citation type="submission" date="2023-10" db="EMBL/GenBank/DDBJ databases">
        <title>Rubellicoccus peritrichatus gen. nov., sp. nov., isolated from an algae of coral reef tank.</title>
        <authorList>
            <person name="Luo J."/>
        </authorList>
    </citation>
    <scope>NUCLEOTIDE SEQUENCE [LARGE SCALE GENOMIC DNA]</scope>
    <source>
        <strain evidence="3 4">CR14</strain>
    </source>
</reference>
<gene>
    <name evidence="3" type="ORF">RZN69_21930</name>
</gene>
<dbReference type="SUPFAM" id="SSF53756">
    <property type="entry name" value="UDP-Glycosyltransferase/glycogen phosphorylase"/>
    <property type="match status" value="1"/>
</dbReference>
<sequence>MRVLLTSHGSTGDIFPLIGYGKALKEAGHEVRYATAPLYRNDIEKAGLEFVHMPPDWEREIFAEFMRELSRAKIPLLQLRHIYRGALPFLGELIERIGPQLDWCDVLVGSYFFPQWGQLAALHGKPYATFAFCHNLIPTPSYPPEMIPRLLGWPKSIQQRWNMTCWRIGSWLVDATLNSVCGELFKQNGLPPSKGFLIKPAELSMVAVSPSLMDIFPHDDSFKFVGYLRWQADENELVECELEAFCEGKEVPVLTFGSVTFDDTHTVMSRFLSAWPRGKKVIIQTGWAGLSVEIKRPEIKFVPSMSHDQLFRHASVVIHHGGAGTTASALHAGKPQIIIPHIADQEWWAVEIIRLKAGKRVGKKHWPEKLPHRLRKIEKKAAYRRRAEELAQKLKEEDGKALSVRTLEKFVADHSNEQNVVEAD</sequence>
<dbReference type="Gene3D" id="3.40.50.2000">
    <property type="entry name" value="Glycogen Phosphorylase B"/>
    <property type="match status" value="2"/>
</dbReference>
<dbReference type="InterPro" id="IPR004276">
    <property type="entry name" value="GlycoTrans_28_N"/>
</dbReference>
<protein>
    <submittedName>
        <fullName evidence="3">Glycosyltransferase</fullName>
    </submittedName>
</protein>
<dbReference type="CDD" id="cd03784">
    <property type="entry name" value="GT1_Gtf-like"/>
    <property type="match status" value="1"/>
</dbReference>
<evidence type="ECO:0000259" key="2">
    <source>
        <dbReference type="Pfam" id="PF06722"/>
    </source>
</evidence>
<keyword evidence="4" id="KW-1185">Reference proteome</keyword>
<dbReference type="GO" id="GO:0005975">
    <property type="term" value="P:carbohydrate metabolic process"/>
    <property type="evidence" value="ECO:0007669"/>
    <property type="project" value="InterPro"/>
</dbReference>
<evidence type="ECO:0000259" key="1">
    <source>
        <dbReference type="Pfam" id="PF03033"/>
    </source>
</evidence>
<dbReference type="Pfam" id="PF03033">
    <property type="entry name" value="Glyco_transf_28"/>
    <property type="match status" value="1"/>
</dbReference>
<dbReference type="GO" id="GO:0033072">
    <property type="term" value="P:vancomycin biosynthetic process"/>
    <property type="evidence" value="ECO:0007669"/>
    <property type="project" value="UniProtKB-ARBA"/>
</dbReference>
<dbReference type="Proteomes" id="UP001304300">
    <property type="component" value="Chromosome"/>
</dbReference>
<organism evidence="3 4">
    <name type="scientific">Rubellicoccus peritrichatus</name>
    <dbReference type="NCBI Taxonomy" id="3080537"/>
    <lineage>
        <taxon>Bacteria</taxon>
        <taxon>Pseudomonadati</taxon>
        <taxon>Verrucomicrobiota</taxon>
        <taxon>Opitutia</taxon>
        <taxon>Puniceicoccales</taxon>
        <taxon>Cerasicoccaceae</taxon>
        <taxon>Rubellicoccus</taxon>
    </lineage>
</organism>
<dbReference type="PANTHER" id="PTHR48050">
    <property type="entry name" value="STEROL 3-BETA-GLUCOSYLTRANSFERASE"/>
    <property type="match status" value="1"/>
</dbReference>
<dbReference type="InterPro" id="IPR002213">
    <property type="entry name" value="UDP_glucos_trans"/>
</dbReference>
<dbReference type="GO" id="GO:0008194">
    <property type="term" value="F:UDP-glycosyltransferase activity"/>
    <property type="evidence" value="ECO:0007669"/>
    <property type="project" value="InterPro"/>
</dbReference>
<evidence type="ECO:0000313" key="4">
    <source>
        <dbReference type="Proteomes" id="UP001304300"/>
    </source>
</evidence>
<dbReference type="AlphaFoldDB" id="A0AAQ3QRG0"/>
<dbReference type="InterPro" id="IPR050426">
    <property type="entry name" value="Glycosyltransferase_28"/>
</dbReference>
<dbReference type="GO" id="GO:0016758">
    <property type="term" value="F:hexosyltransferase activity"/>
    <property type="evidence" value="ECO:0007669"/>
    <property type="project" value="InterPro"/>
</dbReference>
<proteinExistence type="predicted"/>